<dbReference type="NCBIfam" id="TIGR00674">
    <property type="entry name" value="dapA"/>
    <property type="match status" value="1"/>
</dbReference>
<dbReference type="UniPathway" id="UPA00034">
    <property type="reaction ID" value="UER00017"/>
</dbReference>
<evidence type="ECO:0000256" key="7">
    <source>
        <dbReference type="ARBA" id="ARBA00022915"/>
    </source>
</evidence>
<evidence type="ECO:0000313" key="16">
    <source>
        <dbReference type="EMBL" id="QDP95012.1"/>
    </source>
</evidence>
<organism evidence="16 17">
    <name type="scientific">Microlunatus elymi</name>
    <dbReference type="NCBI Taxonomy" id="2596828"/>
    <lineage>
        <taxon>Bacteria</taxon>
        <taxon>Bacillati</taxon>
        <taxon>Actinomycetota</taxon>
        <taxon>Actinomycetes</taxon>
        <taxon>Propionibacteriales</taxon>
        <taxon>Propionibacteriaceae</taxon>
        <taxon>Microlunatus</taxon>
    </lineage>
</organism>
<keyword evidence="7 12" id="KW-0220">Diaminopimelate biosynthesis</keyword>
<evidence type="ECO:0000256" key="6">
    <source>
        <dbReference type="ARBA" id="ARBA00022605"/>
    </source>
</evidence>
<comment type="caution">
    <text evidence="12">Was originally thought to be a dihydrodipicolinate synthase (DHDPS), catalyzing the condensation of (S)-aspartate-beta-semialdehyde [(S)-ASA] and pyruvate to dihydrodipicolinate (DHDP). However, it was shown in E.coli that the product of the enzymatic reaction is not dihydrodipicolinate but in fact (4S)-4-hydroxy-2,3,4,5-tetrahydro-(2S)-dipicolinic acid (HTPA), and that the consecutive dehydration reaction leading to DHDP is not spontaneous but catalyzed by DapB.</text>
</comment>
<dbReference type="OrthoDB" id="9782828at2"/>
<keyword evidence="9 12" id="KW-0456">Lyase</keyword>
<evidence type="ECO:0000313" key="17">
    <source>
        <dbReference type="Proteomes" id="UP000319263"/>
    </source>
</evidence>
<evidence type="ECO:0000256" key="1">
    <source>
        <dbReference type="ARBA" id="ARBA00003294"/>
    </source>
</evidence>
<feature type="active site" description="Schiff-base intermediate with substrate" evidence="12 14">
    <location>
        <position position="176"/>
    </location>
</feature>
<evidence type="ECO:0000256" key="8">
    <source>
        <dbReference type="ARBA" id="ARBA00023154"/>
    </source>
</evidence>
<dbReference type="EC" id="4.3.3.7" evidence="4 12"/>
<dbReference type="PROSITE" id="PS00666">
    <property type="entry name" value="DHDPS_2"/>
    <property type="match status" value="1"/>
</dbReference>
<dbReference type="HAMAP" id="MF_00418">
    <property type="entry name" value="DapA"/>
    <property type="match status" value="1"/>
</dbReference>
<dbReference type="SUPFAM" id="SSF51569">
    <property type="entry name" value="Aldolase"/>
    <property type="match status" value="1"/>
</dbReference>
<comment type="similarity">
    <text evidence="3 12 13">Belongs to the DapA family.</text>
</comment>
<evidence type="ECO:0000256" key="14">
    <source>
        <dbReference type="PIRSR" id="PIRSR001365-1"/>
    </source>
</evidence>
<dbReference type="GO" id="GO:0005737">
    <property type="term" value="C:cytoplasm"/>
    <property type="evidence" value="ECO:0007669"/>
    <property type="project" value="UniProtKB-SubCell"/>
</dbReference>
<name>A0A516PV23_9ACTN</name>
<dbReference type="Proteomes" id="UP000319263">
    <property type="component" value="Chromosome"/>
</dbReference>
<dbReference type="AlphaFoldDB" id="A0A516PV23"/>
<evidence type="ECO:0000256" key="12">
    <source>
        <dbReference type="HAMAP-Rule" id="MF_00418"/>
    </source>
</evidence>
<dbReference type="CDD" id="cd00950">
    <property type="entry name" value="DHDPS"/>
    <property type="match status" value="1"/>
</dbReference>
<feature type="site" description="Part of a proton relay during catalysis" evidence="12">
    <location>
        <position position="57"/>
    </location>
</feature>
<dbReference type="RefSeq" id="WP_143984995.1">
    <property type="nucleotide sequence ID" value="NZ_CP041692.1"/>
</dbReference>
<protein>
    <recommendedName>
        <fullName evidence="4 12">4-hydroxy-tetrahydrodipicolinate synthase</fullName>
        <shortName evidence="12">HTPA synthase</shortName>
        <ecNumber evidence="4 12">4.3.3.7</ecNumber>
    </recommendedName>
</protein>
<feature type="binding site" evidence="12 15">
    <location>
        <position position="58"/>
    </location>
    <ligand>
        <name>pyruvate</name>
        <dbReference type="ChEBI" id="CHEBI:15361"/>
    </ligand>
</feature>
<dbReference type="KEGG" id="mik:FOE78_02960"/>
<proteinExistence type="inferred from homology"/>
<evidence type="ECO:0000256" key="9">
    <source>
        <dbReference type="ARBA" id="ARBA00023239"/>
    </source>
</evidence>
<comment type="catalytic activity">
    <reaction evidence="11 12">
        <text>L-aspartate 4-semialdehyde + pyruvate = (2S,4S)-4-hydroxy-2,3,4,5-tetrahydrodipicolinate + H2O + H(+)</text>
        <dbReference type="Rhea" id="RHEA:34171"/>
        <dbReference type="ChEBI" id="CHEBI:15361"/>
        <dbReference type="ChEBI" id="CHEBI:15377"/>
        <dbReference type="ChEBI" id="CHEBI:15378"/>
        <dbReference type="ChEBI" id="CHEBI:67139"/>
        <dbReference type="ChEBI" id="CHEBI:537519"/>
        <dbReference type="EC" id="4.3.3.7"/>
    </reaction>
</comment>
<dbReference type="SMART" id="SM01130">
    <property type="entry name" value="DHDPS"/>
    <property type="match status" value="1"/>
</dbReference>
<accession>A0A516PV23</accession>
<evidence type="ECO:0000256" key="3">
    <source>
        <dbReference type="ARBA" id="ARBA00007592"/>
    </source>
</evidence>
<evidence type="ECO:0000256" key="2">
    <source>
        <dbReference type="ARBA" id="ARBA00005120"/>
    </source>
</evidence>
<dbReference type="PRINTS" id="PR00146">
    <property type="entry name" value="DHPICSNTHASE"/>
</dbReference>
<reference evidence="16 17" key="1">
    <citation type="submission" date="2019-07" db="EMBL/GenBank/DDBJ databases">
        <title>Microlunatus dokdonensis sp. nov. isolated from the rhizospheric soil of the wild plant Elymus tsukushiensis.</title>
        <authorList>
            <person name="Ghim S.-Y."/>
            <person name="Hwang Y.-J."/>
            <person name="Son J.-S."/>
            <person name="Shin J.-H."/>
        </authorList>
    </citation>
    <scope>NUCLEOTIDE SEQUENCE [LARGE SCALE GENOMIC DNA]</scope>
    <source>
        <strain evidence="16 17">KUDC0627</strain>
    </source>
</reference>
<evidence type="ECO:0000256" key="13">
    <source>
        <dbReference type="PIRNR" id="PIRNR001365"/>
    </source>
</evidence>
<keyword evidence="8 12" id="KW-0457">Lysine biosynthesis</keyword>
<sequence length="328" mass="35064">MAANPAGYRTRPDELTGSIAPVVTPFTEEGEVDHDSLANLVDWQISQGSNGISIGGSTGEPSAQTIDERAAAIATVIKTADGRVPVVPGTGSAKLQETIDLTGAAYEAGVDAALVITPYYARPTQEALYVWYETVAAEYPDLPIIAYNVPSRTAVEIAPQTVARLFRDVPNFVGVKETTKDFEHFSRVIKAAGRELLVWSGIELLCLPLLALGGTGFVSATANIAPAATRRMYDAYTEGRFDEALEIHYGLHPLVDLIFVETNPAPVKWVLEQRGLINSGHVRPPLITPTDAGLVKITSLLNEGADYLSPVHDNDTIAARRSSQPGAS</sequence>
<feature type="active site" description="Proton donor/acceptor" evidence="12 14">
    <location>
        <position position="147"/>
    </location>
</feature>
<dbReference type="GO" id="GO:0019877">
    <property type="term" value="P:diaminopimelate biosynthetic process"/>
    <property type="evidence" value="ECO:0007669"/>
    <property type="project" value="UniProtKB-UniRule"/>
</dbReference>
<dbReference type="GO" id="GO:0009089">
    <property type="term" value="P:lysine biosynthetic process via diaminopimelate"/>
    <property type="evidence" value="ECO:0007669"/>
    <property type="project" value="UniProtKB-UniRule"/>
</dbReference>
<dbReference type="Gene3D" id="3.20.20.70">
    <property type="entry name" value="Aldolase class I"/>
    <property type="match status" value="1"/>
</dbReference>
<comment type="subcellular location">
    <subcellularLocation>
        <location evidence="12">Cytoplasm</location>
    </subcellularLocation>
</comment>
<evidence type="ECO:0000256" key="10">
    <source>
        <dbReference type="ARBA" id="ARBA00023270"/>
    </source>
</evidence>
<dbReference type="Pfam" id="PF00701">
    <property type="entry name" value="DHDPS"/>
    <property type="match status" value="1"/>
</dbReference>
<dbReference type="InterPro" id="IPR013785">
    <property type="entry name" value="Aldolase_TIM"/>
</dbReference>
<keyword evidence="17" id="KW-1185">Reference proteome</keyword>
<keyword evidence="10 12" id="KW-0704">Schiff base</keyword>
<evidence type="ECO:0000256" key="11">
    <source>
        <dbReference type="ARBA" id="ARBA00047836"/>
    </source>
</evidence>
<evidence type="ECO:0000256" key="4">
    <source>
        <dbReference type="ARBA" id="ARBA00012086"/>
    </source>
</evidence>
<feature type="site" description="Part of a proton relay during catalysis" evidence="12">
    <location>
        <position position="120"/>
    </location>
</feature>
<evidence type="ECO:0000256" key="5">
    <source>
        <dbReference type="ARBA" id="ARBA00022490"/>
    </source>
</evidence>
<dbReference type="PIRSF" id="PIRSF001365">
    <property type="entry name" value="DHDPS"/>
    <property type="match status" value="1"/>
</dbReference>
<feature type="binding site" evidence="12 15">
    <location>
        <position position="218"/>
    </location>
    <ligand>
        <name>pyruvate</name>
        <dbReference type="ChEBI" id="CHEBI:15361"/>
    </ligand>
</feature>
<dbReference type="InterPro" id="IPR002220">
    <property type="entry name" value="DapA-like"/>
</dbReference>
<keyword evidence="5 12" id="KW-0963">Cytoplasm</keyword>
<comment type="pathway">
    <text evidence="2 12">Amino-acid biosynthesis; L-lysine biosynthesis via DAP pathway; (S)-tetrahydrodipicolinate from L-aspartate: step 3/4.</text>
</comment>
<dbReference type="InterPro" id="IPR020625">
    <property type="entry name" value="Schiff_base-form_aldolases_AS"/>
</dbReference>
<keyword evidence="6 12" id="KW-0028">Amino-acid biosynthesis</keyword>
<dbReference type="InterPro" id="IPR005263">
    <property type="entry name" value="DapA"/>
</dbReference>
<dbReference type="PANTHER" id="PTHR12128">
    <property type="entry name" value="DIHYDRODIPICOLINATE SYNTHASE"/>
    <property type="match status" value="1"/>
</dbReference>
<gene>
    <name evidence="12" type="primary">dapA</name>
    <name evidence="16" type="ORF">FOE78_02960</name>
</gene>
<comment type="function">
    <text evidence="1 12">Catalyzes the condensation of (S)-aspartate-beta-semialdehyde [(S)-ASA] and pyruvate to 4-hydroxy-tetrahydrodipicolinate (HTPA).</text>
</comment>
<dbReference type="GO" id="GO:0008840">
    <property type="term" value="F:4-hydroxy-tetrahydrodipicolinate synthase activity"/>
    <property type="evidence" value="ECO:0007669"/>
    <property type="project" value="UniProtKB-UniRule"/>
</dbReference>
<dbReference type="PANTHER" id="PTHR12128:SF66">
    <property type="entry name" value="4-HYDROXY-2-OXOGLUTARATE ALDOLASE, MITOCHONDRIAL"/>
    <property type="match status" value="1"/>
</dbReference>
<evidence type="ECO:0000256" key="15">
    <source>
        <dbReference type="PIRSR" id="PIRSR001365-2"/>
    </source>
</evidence>
<comment type="subunit">
    <text evidence="12">Homotetramer; dimer of dimers.</text>
</comment>
<dbReference type="EMBL" id="CP041692">
    <property type="protein sequence ID" value="QDP95012.1"/>
    <property type="molecule type" value="Genomic_DNA"/>
</dbReference>